<dbReference type="NCBIfam" id="TIGR02436">
    <property type="entry name" value="four helix bundle protein"/>
    <property type="match status" value="1"/>
</dbReference>
<dbReference type="AlphaFoldDB" id="A0A419DA85"/>
<dbReference type="PANTHER" id="PTHR38471:SF2">
    <property type="entry name" value="FOUR HELIX BUNDLE PROTEIN"/>
    <property type="match status" value="1"/>
</dbReference>
<proteinExistence type="predicted"/>
<comment type="caution">
    <text evidence="1">The sequence shown here is derived from an EMBL/GenBank/DDBJ whole genome shotgun (WGS) entry which is preliminary data.</text>
</comment>
<dbReference type="SUPFAM" id="SSF158446">
    <property type="entry name" value="IVS-encoded protein-like"/>
    <property type="match status" value="1"/>
</dbReference>
<dbReference type="InterPro" id="IPR036583">
    <property type="entry name" value="23S_rRNA_IVS_sf"/>
</dbReference>
<dbReference type="InterPro" id="IPR012657">
    <property type="entry name" value="23S_rRNA-intervening_sequence"/>
</dbReference>
<dbReference type="PANTHER" id="PTHR38471">
    <property type="entry name" value="FOUR HELIX BUNDLE PROTEIN"/>
    <property type="match status" value="1"/>
</dbReference>
<reference evidence="1 2" key="1">
    <citation type="journal article" date="2017" name="ISME J.">
        <title>Energy and carbon metabolisms in a deep terrestrial subsurface fluid microbial community.</title>
        <authorList>
            <person name="Momper L."/>
            <person name="Jungbluth S.P."/>
            <person name="Lee M.D."/>
            <person name="Amend J.P."/>
        </authorList>
    </citation>
    <scope>NUCLEOTIDE SEQUENCE [LARGE SCALE GENOMIC DNA]</scope>
    <source>
        <strain evidence="1">SURF_29</strain>
    </source>
</reference>
<accession>A0A419DA85</accession>
<dbReference type="EMBL" id="QZJW01000055">
    <property type="protein sequence ID" value="RJO60017.1"/>
    <property type="molecule type" value="Genomic_DNA"/>
</dbReference>
<name>A0A419DA85_9BACT</name>
<evidence type="ECO:0000313" key="1">
    <source>
        <dbReference type="EMBL" id="RJO60017.1"/>
    </source>
</evidence>
<gene>
    <name evidence="1" type="ORF">C4544_06655</name>
</gene>
<dbReference type="Gene3D" id="1.20.1440.60">
    <property type="entry name" value="23S rRNA-intervening sequence"/>
    <property type="match status" value="1"/>
</dbReference>
<dbReference type="Proteomes" id="UP000285655">
    <property type="component" value="Unassembled WGS sequence"/>
</dbReference>
<evidence type="ECO:0000313" key="2">
    <source>
        <dbReference type="Proteomes" id="UP000285655"/>
    </source>
</evidence>
<organism evidence="1 2">
    <name type="scientific">candidate division WS5 bacterium</name>
    <dbReference type="NCBI Taxonomy" id="2093353"/>
    <lineage>
        <taxon>Bacteria</taxon>
        <taxon>candidate division WS5</taxon>
    </lineage>
</organism>
<protein>
    <submittedName>
        <fullName evidence="1">Four helix bundle protein</fullName>
    </submittedName>
</protein>
<dbReference type="Pfam" id="PF05635">
    <property type="entry name" value="23S_rRNA_IVP"/>
    <property type="match status" value="1"/>
</dbReference>
<sequence length="134" mass="15499">MEKINQRAKVKMQNDKEKFKNDFYRRLIEFSISVINFCAIIRKDRSLWVIADRLVDSATSIGANVNEGKSSHSKKDYTKFFEIALKSANESIFRLKVIMGYSEKYRTEGEKLLKEVQEIGNILGSSVITLKGRR</sequence>